<keyword evidence="3" id="KW-1185">Reference proteome</keyword>
<evidence type="ECO:0000256" key="1">
    <source>
        <dbReference type="SAM" id="MobiDB-lite"/>
    </source>
</evidence>
<dbReference type="RefSeq" id="WP_035870083.1">
    <property type="nucleotide sequence ID" value="NZ_KK853997.1"/>
</dbReference>
<dbReference type="PATRIC" id="fig|1348663.4.peg.7252"/>
<evidence type="ECO:0000313" key="3">
    <source>
        <dbReference type="Proteomes" id="UP000027178"/>
    </source>
</evidence>
<dbReference type="HOGENOM" id="CLU_037629_1_0_11"/>
<reference evidence="2 3" key="1">
    <citation type="submission" date="2014-05" db="EMBL/GenBank/DDBJ databases">
        <title>Draft Genome Sequence of Kitasatospora cheerisanensis KCTC 2395.</title>
        <authorList>
            <person name="Nam D.H."/>
        </authorList>
    </citation>
    <scope>NUCLEOTIDE SEQUENCE [LARGE SCALE GENOMIC DNA]</scope>
    <source>
        <strain evidence="2 3">KCTC 2395</strain>
    </source>
</reference>
<feature type="region of interest" description="Disordered" evidence="1">
    <location>
        <begin position="1"/>
        <end position="20"/>
    </location>
</feature>
<dbReference type="Proteomes" id="UP000027178">
    <property type="component" value="Unassembled WGS sequence"/>
</dbReference>
<dbReference type="CDD" id="cd02440">
    <property type="entry name" value="AdoMet_MTases"/>
    <property type="match status" value="1"/>
</dbReference>
<dbReference type="eggNOG" id="COG2518">
    <property type="taxonomic scope" value="Bacteria"/>
</dbReference>
<protein>
    <submittedName>
        <fullName evidence="2">Uncharacterized protein</fullName>
    </submittedName>
</protein>
<dbReference type="Pfam" id="PF01135">
    <property type="entry name" value="PCMT"/>
    <property type="match status" value="1"/>
</dbReference>
<comment type="caution">
    <text evidence="2">The sequence shown here is derived from an EMBL/GenBank/DDBJ whole genome shotgun (WGS) entry which is preliminary data.</text>
</comment>
<dbReference type="AlphaFoldDB" id="A0A066YGX8"/>
<dbReference type="OrthoDB" id="3450072at2"/>
<dbReference type="EMBL" id="JNBY01000162">
    <property type="protein sequence ID" value="KDN80723.1"/>
    <property type="molecule type" value="Genomic_DNA"/>
</dbReference>
<accession>A0A066YGX8</accession>
<evidence type="ECO:0000313" key="2">
    <source>
        <dbReference type="EMBL" id="KDN80723.1"/>
    </source>
</evidence>
<dbReference type="Gene3D" id="3.40.50.150">
    <property type="entry name" value="Vaccinia Virus protein VP39"/>
    <property type="match status" value="1"/>
</dbReference>
<organism evidence="2 3">
    <name type="scientific">Kitasatospora cheerisanensis KCTC 2395</name>
    <dbReference type="NCBI Taxonomy" id="1348663"/>
    <lineage>
        <taxon>Bacteria</taxon>
        <taxon>Bacillati</taxon>
        <taxon>Actinomycetota</taxon>
        <taxon>Actinomycetes</taxon>
        <taxon>Kitasatosporales</taxon>
        <taxon>Streptomycetaceae</taxon>
        <taxon>Kitasatospora</taxon>
    </lineage>
</organism>
<sequence length="379" mass="41806">MSWTKHAHDLAERTTDPDSRWRHPVSEVARHLLVPKWWEPAEAGGWRLIDGENDPDLWFRRAYGHASMVTSIAGLHADHAGPEDNPAGRPTSSATLTALLVKMLRHARIGDDHTLLDVGTGAGGLTALASVRLGADRVTSIDVDEYLTYAARDRLDEELGLRPNVLTVDATGPIPGTYDRLVATVAARPVPVSWLQVLRPGGRLVTTIADTALILTAWKDPDGGATGIVERDWAGFMTTRHGPDYPPGLDTVFETAREAEGEHVATYRYPVADIRDSWEVRSMLTITTPGIEIDFEQRPGRCTAYLAHPDGSWARAEAERFEPPTVHQSGPRRLWDDLERIRNRQAVEGGLPLYGCKARIDPNGTIHLNRGRWSATIQA</sequence>
<dbReference type="InterPro" id="IPR029063">
    <property type="entry name" value="SAM-dependent_MTases_sf"/>
</dbReference>
<proteinExistence type="predicted"/>
<name>A0A066YGX8_9ACTN</name>
<gene>
    <name evidence="2" type="ORF">KCH_75030</name>
</gene>
<dbReference type="SUPFAM" id="SSF53335">
    <property type="entry name" value="S-adenosyl-L-methionine-dependent methyltransferases"/>
    <property type="match status" value="1"/>
</dbReference>